<dbReference type="AlphaFoldDB" id="A0A5B7EI84"/>
<comment type="caution">
    <text evidence="2">The sequence shown here is derived from an EMBL/GenBank/DDBJ whole genome shotgun (WGS) entry which is preliminary data.</text>
</comment>
<dbReference type="EMBL" id="VSRR010002930">
    <property type="protein sequence ID" value="MPC33872.1"/>
    <property type="molecule type" value="Genomic_DNA"/>
</dbReference>
<evidence type="ECO:0000313" key="3">
    <source>
        <dbReference type="Proteomes" id="UP000324222"/>
    </source>
</evidence>
<dbReference type="Proteomes" id="UP000324222">
    <property type="component" value="Unassembled WGS sequence"/>
</dbReference>
<sequence>MYRSPLSATSATKTMTPGIDGSDTCPVPTPFAQRGSVAAGCKIYTRSGLGHNTPGVGVWGRREITRGMGREG</sequence>
<gene>
    <name evidence="2" type="ORF">E2C01_027240</name>
</gene>
<evidence type="ECO:0000256" key="1">
    <source>
        <dbReference type="SAM" id="MobiDB-lite"/>
    </source>
</evidence>
<keyword evidence="3" id="KW-1185">Reference proteome</keyword>
<reference evidence="2 3" key="1">
    <citation type="submission" date="2019-05" db="EMBL/GenBank/DDBJ databases">
        <title>Another draft genome of Portunus trituberculatus and its Hox gene families provides insights of decapod evolution.</title>
        <authorList>
            <person name="Jeong J.-H."/>
            <person name="Song I."/>
            <person name="Kim S."/>
            <person name="Choi T."/>
            <person name="Kim D."/>
            <person name="Ryu S."/>
            <person name="Kim W."/>
        </authorList>
    </citation>
    <scope>NUCLEOTIDE SEQUENCE [LARGE SCALE GENOMIC DNA]</scope>
    <source>
        <tissue evidence="2">Muscle</tissue>
    </source>
</reference>
<feature type="region of interest" description="Disordered" evidence="1">
    <location>
        <begin position="1"/>
        <end position="25"/>
    </location>
</feature>
<protein>
    <submittedName>
        <fullName evidence="2">Uncharacterized protein</fullName>
    </submittedName>
</protein>
<feature type="compositionally biased region" description="Polar residues" evidence="1">
    <location>
        <begin position="1"/>
        <end position="15"/>
    </location>
</feature>
<name>A0A5B7EI84_PORTR</name>
<proteinExistence type="predicted"/>
<evidence type="ECO:0000313" key="2">
    <source>
        <dbReference type="EMBL" id="MPC33872.1"/>
    </source>
</evidence>
<organism evidence="2 3">
    <name type="scientific">Portunus trituberculatus</name>
    <name type="common">Swimming crab</name>
    <name type="synonym">Neptunus trituberculatus</name>
    <dbReference type="NCBI Taxonomy" id="210409"/>
    <lineage>
        <taxon>Eukaryota</taxon>
        <taxon>Metazoa</taxon>
        <taxon>Ecdysozoa</taxon>
        <taxon>Arthropoda</taxon>
        <taxon>Crustacea</taxon>
        <taxon>Multicrustacea</taxon>
        <taxon>Malacostraca</taxon>
        <taxon>Eumalacostraca</taxon>
        <taxon>Eucarida</taxon>
        <taxon>Decapoda</taxon>
        <taxon>Pleocyemata</taxon>
        <taxon>Brachyura</taxon>
        <taxon>Eubrachyura</taxon>
        <taxon>Portunoidea</taxon>
        <taxon>Portunidae</taxon>
        <taxon>Portuninae</taxon>
        <taxon>Portunus</taxon>
    </lineage>
</organism>
<accession>A0A5B7EI84</accession>